<proteinExistence type="inferred from homology"/>
<dbReference type="Gene3D" id="3.90.70.10">
    <property type="entry name" value="Cysteine proteinases"/>
    <property type="match status" value="1"/>
</dbReference>
<dbReference type="InterPro" id="IPR000169">
    <property type="entry name" value="Pept_cys_AS"/>
</dbReference>
<keyword evidence="4" id="KW-0378">Hydrolase</keyword>
<evidence type="ECO:0000256" key="8">
    <source>
        <dbReference type="SAM" id="SignalP"/>
    </source>
</evidence>
<keyword evidence="12" id="KW-1185">Reference proteome</keyword>
<dbReference type="SUPFAM" id="SSF54001">
    <property type="entry name" value="Cysteine proteinases"/>
    <property type="match status" value="1"/>
</dbReference>
<evidence type="ECO:0000259" key="10">
    <source>
        <dbReference type="SMART" id="SM00848"/>
    </source>
</evidence>
<feature type="compositionally biased region" description="Basic and acidic residues" evidence="7">
    <location>
        <begin position="366"/>
        <end position="376"/>
    </location>
</feature>
<dbReference type="CDD" id="cd02248">
    <property type="entry name" value="Peptidase_C1A"/>
    <property type="match status" value="1"/>
</dbReference>
<dbReference type="PROSITE" id="PS00139">
    <property type="entry name" value="THIOL_PROTEASE_CYS"/>
    <property type="match status" value="1"/>
</dbReference>
<dbReference type="InterPro" id="IPR038765">
    <property type="entry name" value="Papain-like_cys_pep_sf"/>
</dbReference>
<feature type="chain" id="PRO_5035720592" evidence="8">
    <location>
        <begin position="30"/>
        <end position="376"/>
    </location>
</feature>
<keyword evidence="3 8" id="KW-0732">Signal</keyword>
<keyword evidence="5" id="KW-0788">Thiol protease</keyword>
<dbReference type="OrthoDB" id="10253408at2759"/>
<evidence type="ECO:0000256" key="1">
    <source>
        <dbReference type="ARBA" id="ARBA00008455"/>
    </source>
</evidence>
<keyword evidence="6" id="KW-1015">Disulfide bond</keyword>
<accession>A0A8T0R6P0</accession>
<evidence type="ECO:0000256" key="2">
    <source>
        <dbReference type="ARBA" id="ARBA00022670"/>
    </source>
</evidence>
<dbReference type="InterPro" id="IPR025661">
    <property type="entry name" value="Pept_asp_AS"/>
</dbReference>
<evidence type="ECO:0000256" key="5">
    <source>
        <dbReference type="ARBA" id="ARBA00022807"/>
    </source>
</evidence>
<dbReference type="EMBL" id="CM029048">
    <property type="protein sequence ID" value="KAG2580649.1"/>
    <property type="molecule type" value="Genomic_DNA"/>
</dbReference>
<dbReference type="InterPro" id="IPR013201">
    <property type="entry name" value="Prot_inhib_I29"/>
</dbReference>
<evidence type="ECO:0000259" key="9">
    <source>
        <dbReference type="SMART" id="SM00645"/>
    </source>
</evidence>
<dbReference type="GO" id="GO:0008234">
    <property type="term" value="F:cysteine-type peptidase activity"/>
    <property type="evidence" value="ECO:0007669"/>
    <property type="project" value="UniProtKB-KW"/>
</dbReference>
<evidence type="ECO:0000256" key="6">
    <source>
        <dbReference type="ARBA" id="ARBA00023157"/>
    </source>
</evidence>
<dbReference type="PANTHER" id="PTHR12411">
    <property type="entry name" value="CYSTEINE PROTEASE FAMILY C1-RELATED"/>
    <property type="match status" value="1"/>
</dbReference>
<evidence type="ECO:0000313" key="11">
    <source>
        <dbReference type="EMBL" id="KAG2580649.1"/>
    </source>
</evidence>
<dbReference type="InterPro" id="IPR013128">
    <property type="entry name" value="Peptidase_C1A"/>
</dbReference>
<dbReference type="InterPro" id="IPR025660">
    <property type="entry name" value="Pept_his_AS"/>
</dbReference>
<sequence length="376" mass="40531">MARALVPAAMAAATMVLLLLAAAPAPAAAIDFGAEDLASEEALWALYERWRGVHAVARDLGDKARRFNVFKENVRLIHDFNQRDEPYKLRLNRFGDMTADEFRRHYAGSRVAHHRMFRGDRAAGAGSSSFRYAAARDLPASVDWRQKGAVTDVKDQGQCGSCWAFSTIAAVEGINAIVTKNLTSLSEQQLVDCDTKANAGCNGGLMDYAFQYIAKHGGVAAEDAYPYRARQAACKKAAGAPAVSIDGYEDVPANDEAALRRAVAHQPVAVGIEASGSHFQFYSEGVFAGRCGTELDHGVAAVGYGVTADGTKYWVVKNSWGPEWGEKGYIRMARDVAAKEGLCGIAMEASYPVKTSPNPVKPRAAASDEDHLHDEL</sequence>
<dbReference type="InterPro" id="IPR039417">
    <property type="entry name" value="Peptidase_C1A_papain-like"/>
</dbReference>
<evidence type="ECO:0000256" key="7">
    <source>
        <dbReference type="SAM" id="MobiDB-lite"/>
    </source>
</evidence>
<organism evidence="11 12">
    <name type="scientific">Panicum virgatum</name>
    <name type="common">Blackwell switchgrass</name>
    <dbReference type="NCBI Taxonomy" id="38727"/>
    <lineage>
        <taxon>Eukaryota</taxon>
        <taxon>Viridiplantae</taxon>
        <taxon>Streptophyta</taxon>
        <taxon>Embryophyta</taxon>
        <taxon>Tracheophyta</taxon>
        <taxon>Spermatophyta</taxon>
        <taxon>Magnoliopsida</taxon>
        <taxon>Liliopsida</taxon>
        <taxon>Poales</taxon>
        <taxon>Poaceae</taxon>
        <taxon>PACMAD clade</taxon>
        <taxon>Panicoideae</taxon>
        <taxon>Panicodae</taxon>
        <taxon>Paniceae</taxon>
        <taxon>Panicinae</taxon>
        <taxon>Panicum</taxon>
        <taxon>Panicum sect. Hiantes</taxon>
    </lineage>
</organism>
<comment type="caution">
    <text evidence="11">The sequence shown here is derived from an EMBL/GenBank/DDBJ whole genome shotgun (WGS) entry which is preliminary data.</text>
</comment>
<evidence type="ECO:0000256" key="3">
    <source>
        <dbReference type="ARBA" id="ARBA00022729"/>
    </source>
</evidence>
<dbReference type="Proteomes" id="UP000823388">
    <property type="component" value="Chromosome 6N"/>
</dbReference>
<keyword evidence="2" id="KW-0645">Protease</keyword>
<feature type="region of interest" description="Disordered" evidence="7">
    <location>
        <begin position="354"/>
        <end position="376"/>
    </location>
</feature>
<dbReference type="AlphaFoldDB" id="A0A8T0R6P0"/>
<gene>
    <name evidence="11" type="ORF">PVAP13_6NG368300</name>
</gene>
<dbReference type="InterPro" id="IPR000668">
    <property type="entry name" value="Peptidase_C1A_C"/>
</dbReference>
<dbReference type="Pfam" id="PF08246">
    <property type="entry name" value="Inhibitor_I29"/>
    <property type="match status" value="1"/>
</dbReference>
<evidence type="ECO:0000256" key="4">
    <source>
        <dbReference type="ARBA" id="ARBA00022801"/>
    </source>
</evidence>
<dbReference type="PROSITE" id="PS00639">
    <property type="entry name" value="THIOL_PROTEASE_HIS"/>
    <property type="match status" value="1"/>
</dbReference>
<reference evidence="11" key="1">
    <citation type="submission" date="2020-05" db="EMBL/GenBank/DDBJ databases">
        <title>WGS assembly of Panicum virgatum.</title>
        <authorList>
            <person name="Lovell J.T."/>
            <person name="Jenkins J."/>
            <person name="Shu S."/>
            <person name="Juenger T.E."/>
            <person name="Schmutz J."/>
        </authorList>
    </citation>
    <scope>NUCLEOTIDE SEQUENCE</scope>
    <source>
        <strain evidence="11">AP13</strain>
    </source>
</reference>
<protein>
    <submittedName>
        <fullName evidence="11">Uncharacterized protein</fullName>
    </submittedName>
</protein>
<evidence type="ECO:0000313" key="12">
    <source>
        <dbReference type="Proteomes" id="UP000823388"/>
    </source>
</evidence>
<dbReference type="SMART" id="SM00645">
    <property type="entry name" value="Pept_C1"/>
    <property type="match status" value="1"/>
</dbReference>
<dbReference type="SMART" id="SM00848">
    <property type="entry name" value="Inhibitor_I29"/>
    <property type="match status" value="1"/>
</dbReference>
<feature type="domain" description="Peptidase C1A papain C-terminal" evidence="9">
    <location>
        <begin position="138"/>
        <end position="353"/>
    </location>
</feature>
<dbReference type="GO" id="GO:0006508">
    <property type="term" value="P:proteolysis"/>
    <property type="evidence" value="ECO:0007669"/>
    <property type="project" value="UniProtKB-KW"/>
</dbReference>
<dbReference type="PROSITE" id="PS00640">
    <property type="entry name" value="THIOL_PROTEASE_ASN"/>
    <property type="match status" value="1"/>
</dbReference>
<feature type="signal peptide" evidence="8">
    <location>
        <begin position="1"/>
        <end position="29"/>
    </location>
</feature>
<dbReference type="PRINTS" id="PR00705">
    <property type="entry name" value="PAPAIN"/>
</dbReference>
<name>A0A8T0R6P0_PANVG</name>
<comment type="similarity">
    <text evidence="1">Belongs to the peptidase C1 family.</text>
</comment>
<dbReference type="Pfam" id="PF00112">
    <property type="entry name" value="Peptidase_C1"/>
    <property type="match status" value="1"/>
</dbReference>
<dbReference type="FunFam" id="3.90.70.10:FF:000023">
    <property type="entry name" value="Senescence-specific cysteine protease SAG39"/>
    <property type="match status" value="1"/>
</dbReference>
<feature type="domain" description="Cathepsin propeptide inhibitor" evidence="10">
    <location>
        <begin position="47"/>
        <end position="102"/>
    </location>
</feature>